<keyword evidence="2" id="KW-1185">Reference proteome</keyword>
<dbReference type="AlphaFoldDB" id="A0AAC9MY21"/>
<evidence type="ECO:0000313" key="1">
    <source>
        <dbReference type="EMBL" id="AOS62969.1"/>
    </source>
</evidence>
<evidence type="ECO:0000313" key="2">
    <source>
        <dbReference type="Proteomes" id="UP000095210"/>
    </source>
</evidence>
<protein>
    <submittedName>
        <fullName evidence="1">Pyridoxamine 5'-phosphate oxidase</fullName>
    </submittedName>
</protein>
<name>A0AAC9MY21_9PSEU</name>
<dbReference type="EMBL" id="CP014859">
    <property type="protein sequence ID" value="AOS62969.1"/>
    <property type="molecule type" value="Genomic_DNA"/>
</dbReference>
<dbReference type="Proteomes" id="UP000095210">
    <property type="component" value="Chromosome"/>
</dbReference>
<accession>A0AAC9MY21</accession>
<dbReference type="RefSeq" id="WP_069848551.1">
    <property type="nucleotide sequence ID" value="NZ_CP014859.1"/>
</dbReference>
<dbReference type="InterPro" id="IPR024747">
    <property type="entry name" value="Pyridox_Oxase-rel"/>
</dbReference>
<dbReference type="KEGG" id="ahm:TL08_10775"/>
<organism evidence="1 2">
    <name type="scientific">Actinoalloteichus hymeniacidonis</name>
    <dbReference type="NCBI Taxonomy" id="340345"/>
    <lineage>
        <taxon>Bacteria</taxon>
        <taxon>Bacillati</taxon>
        <taxon>Actinomycetota</taxon>
        <taxon>Actinomycetes</taxon>
        <taxon>Pseudonocardiales</taxon>
        <taxon>Pseudonocardiaceae</taxon>
        <taxon>Actinoalloteichus</taxon>
    </lineage>
</organism>
<dbReference type="InterPro" id="IPR012349">
    <property type="entry name" value="Split_barrel_FMN-bd"/>
</dbReference>
<proteinExistence type="predicted"/>
<dbReference type="Pfam" id="PF12900">
    <property type="entry name" value="Pyridox_ox_2"/>
    <property type="match status" value="1"/>
</dbReference>
<sequence>MASQSLWSVMSIDQREAYLAEAHVAILAIGREGRGPLAVPIWYGYQPGGEVTIRMNRGSTKHRAIEAAGWFSLATQTVTLPYRFVTVEGPVVGIDTPSRQQALEIAERYLPADQAVSFVDTTLNDQSVLVRMRPEKWLSQAQNPGVSPW</sequence>
<dbReference type="SUPFAM" id="SSF50475">
    <property type="entry name" value="FMN-binding split barrel"/>
    <property type="match status" value="1"/>
</dbReference>
<reference evidence="2" key="1">
    <citation type="submission" date="2016-03" db="EMBL/GenBank/DDBJ databases">
        <title>Complete genome sequence of the type strain Actinoalloteichus hymeniacidonis DSM 45092.</title>
        <authorList>
            <person name="Schaffert L."/>
            <person name="Albersmeier A."/>
            <person name="Winkler A."/>
            <person name="Kalinowski J."/>
            <person name="Zotchev S."/>
            <person name="Ruckert C."/>
        </authorList>
    </citation>
    <scope>NUCLEOTIDE SEQUENCE [LARGE SCALE GENOMIC DNA]</scope>
    <source>
        <strain evidence="2">HPA177(T) (DSM 45092(T))</strain>
    </source>
</reference>
<gene>
    <name evidence="1" type="ORF">TL08_10775</name>
</gene>
<dbReference type="Gene3D" id="2.30.110.10">
    <property type="entry name" value="Electron Transport, Fmn-binding Protein, Chain A"/>
    <property type="match status" value="1"/>
</dbReference>